<proteinExistence type="predicted"/>
<dbReference type="PROSITE" id="PS50801">
    <property type="entry name" value="STAS"/>
    <property type="match status" value="1"/>
</dbReference>
<comment type="caution">
    <text evidence="2">The sequence shown here is derived from an EMBL/GenBank/DDBJ whole genome shotgun (WGS) entry which is preliminary data.</text>
</comment>
<accession>A0A8J3RPX6</accession>
<name>A0A8J3RPX6_9ACTN</name>
<gene>
    <name evidence="2" type="ORF">Plo01_41860</name>
</gene>
<dbReference type="AlphaFoldDB" id="A0A8J3RPX6"/>
<dbReference type="RefSeq" id="WP_203892313.1">
    <property type="nucleotide sequence ID" value="NZ_BOOH01000034.1"/>
</dbReference>
<organism evidence="2 3">
    <name type="scientific">Planobispora longispora</name>
    <dbReference type="NCBI Taxonomy" id="28887"/>
    <lineage>
        <taxon>Bacteria</taxon>
        <taxon>Bacillati</taxon>
        <taxon>Actinomycetota</taxon>
        <taxon>Actinomycetes</taxon>
        <taxon>Streptosporangiales</taxon>
        <taxon>Streptosporangiaceae</taxon>
        <taxon>Planobispora</taxon>
    </lineage>
</organism>
<sequence length="65" mass="6834">MDLTGVTHLASAGVAVLHRLLALHRDNGTTLQLYAPIGTPADVILSLVNVAHETHDPHDVSDASD</sequence>
<dbReference type="EMBL" id="BOOH01000034">
    <property type="protein sequence ID" value="GIH77757.1"/>
    <property type="molecule type" value="Genomic_DNA"/>
</dbReference>
<protein>
    <recommendedName>
        <fullName evidence="1">STAS domain-containing protein</fullName>
    </recommendedName>
</protein>
<evidence type="ECO:0000313" key="3">
    <source>
        <dbReference type="Proteomes" id="UP000616724"/>
    </source>
</evidence>
<evidence type="ECO:0000259" key="1">
    <source>
        <dbReference type="PROSITE" id="PS50801"/>
    </source>
</evidence>
<keyword evidence="3" id="KW-1185">Reference proteome</keyword>
<feature type="domain" description="STAS" evidence="1">
    <location>
        <begin position="1"/>
        <end position="33"/>
    </location>
</feature>
<dbReference type="Proteomes" id="UP000616724">
    <property type="component" value="Unassembled WGS sequence"/>
</dbReference>
<reference evidence="2 3" key="1">
    <citation type="submission" date="2021-01" db="EMBL/GenBank/DDBJ databases">
        <title>Whole genome shotgun sequence of Planobispora longispora NBRC 13918.</title>
        <authorList>
            <person name="Komaki H."/>
            <person name="Tamura T."/>
        </authorList>
    </citation>
    <scope>NUCLEOTIDE SEQUENCE [LARGE SCALE GENOMIC DNA]</scope>
    <source>
        <strain evidence="2 3">NBRC 13918</strain>
    </source>
</reference>
<dbReference type="InterPro" id="IPR002645">
    <property type="entry name" value="STAS_dom"/>
</dbReference>
<evidence type="ECO:0000313" key="2">
    <source>
        <dbReference type="EMBL" id="GIH77757.1"/>
    </source>
</evidence>